<protein>
    <recommendedName>
        <fullName evidence="2">HTH_XRE domain containing protein</fullName>
    </recommendedName>
</protein>
<dbReference type="GO" id="GO:0003677">
    <property type="term" value="F:DNA binding"/>
    <property type="evidence" value="ECO:0007669"/>
    <property type="project" value="InterPro"/>
</dbReference>
<sequence length="68" mass="7929">MTNLQEILDRHNIRHQDLAFMAGYTIRAVGQWKAGERPVPRSVQLLLKAIDDGRINEQWLAEKLRAYL</sequence>
<dbReference type="SUPFAM" id="SSF47413">
    <property type="entry name" value="lambda repressor-like DNA-binding domains"/>
    <property type="match status" value="1"/>
</dbReference>
<gene>
    <name evidence="1" type="ORF">UFOVP122_15</name>
</gene>
<evidence type="ECO:0000313" key="1">
    <source>
        <dbReference type="EMBL" id="CAB4130642.1"/>
    </source>
</evidence>
<accession>A0A6J5LB02</accession>
<dbReference type="EMBL" id="LR796248">
    <property type="protein sequence ID" value="CAB4130642.1"/>
    <property type="molecule type" value="Genomic_DNA"/>
</dbReference>
<dbReference type="Gene3D" id="1.10.260.40">
    <property type="entry name" value="lambda repressor-like DNA-binding domains"/>
    <property type="match status" value="1"/>
</dbReference>
<reference evidence="1" key="1">
    <citation type="submission" date="2020-04" db="EMBL/GenBank/DDBJ databases">
        <authorList>
            <person name="Chiriac C."/>
            <person name="Salcher M."/>
            <person name="Ghai R."/>
            <person name="Kavagutti S V."/>
        </authorList>
    </citation>
    <scope>NUCLEOTIDE SEQUENCE</scope>
</reference>
<name>A0A6J5LB02_9CAUD</name>
<evidence type="ECO:0008006" key="2">
    <source>
        <dbReference type="Google" id="ProtNLM"/>
    </source>
</evidence>
<organism evidence="1">
    <name type="scientific">uncultured Caudovirales phage</name>
    <dbReference type="NCBI Taxonomy" id="2100421"/>
    <lineage>
        <taxon>Viruses</taxon>
        <taxon>Duplodnaviria</taxon>
        <taxon>Heunggongvirae</taxon>
        <taxon>Uroviricota</taxon>
        <taxon>Caudoviricetes</taxon>
        <taxon>Peduoviridae</taxon>
        <taxon>Maltschvirus</taxon>
        <taxon>Maltschvirus maltsch</taxon>
    </lineage>
</organism>
<proteinExistence type="predicted"/>
<dbReference type="InterPro" id="IPR010982">
    <property type="entry name" value="Lambda_DNA-bd_dom_sf"/>
</dbReference>